<dbReference type="RefSeq" id="WP_016519272.1">
    <property type="nucleotide sequence ID" value="NZ_KE332512.1"/>
</dbReference>
<organism evidence="1 2">
    <name type="scientific">Treponema vincentii F0403</name>
    <dbReference type="NCBI Taxonomy" id="1125702"/>
    <lineage>
        <taxon>Bacteria</taxon>
        <taxon>Pseudomonadati</taxon>
        <taxon>Spirochaetota</taxon>
        <taxon>Spirochaetia</taxon>
        <taxon>Spirochaetales</taxon>
        <taxon>Treponemataceae</taxon>
        <taxon>Treponema</taxon>
    </lineage>
</organism>
<gene>
    <name evidence="1" type="ORF">HMPREF1222_01987</name>
</gene>
<evidence type="ECO:0008006" key="3">
    <source>
        <dbReference type="Google" id="ProtNLM"/>
    </source>
</evidence>
<dbReference type="GeneID" id="301462106"/>
<dbReference type="EMBL" id="ATFC01000009">
    <property type="protein sequence ID" value="EPF46465.1"/>
    <property type="molecule type" value="Genomic_DNA"/>
</dbReference>
<evidence type="ECO:0000313" key="2">
    <source>
        <dbReference type="Proteomes" id="UP000014605"/>
    </source>
</evidence>
<accession>S3L9Q0</accession>
<dbReference type="Proteomes" id="UP000014605">
    <property type="component" value="Unassembled WGS sequence"/>
</dbReference>
<dbReference type="InterPro" id="IPR021080">
    <property type="entry name" value="Minor_capsid_protein"/>
</dbReference>
<name>S3L9Q0_9SPIR</name>
<dbReference type="AlphaFoldDB" id="S3L9Q0"/>
<keyword evidence="2" id="KW-1185">Reference proteome</keyword>
<dbReference type="Pfam" id="PF11114">
    <property type="entry name" value="Minor_capsid_2"/>
    <property type="match status" value="1"/>
</dbReference>
<sequence>MIVEFLVCKVAQHLDSKRLEDIVKQKIESVQPYLDSMVLQDSNYFCPLKDSHLQKSSITNTKIGSGLLIWQTPYARAQYYGEKFDHSKQRNPNACAKWFEAAKARWHSKWVRFVNEMLKNS</sequence>
<protein>
    <recommendedName>
        <fullName evidence="3">Minor capsid protein</fullName>
    </recommendedName>
</protein>
<reference evidence="1 2" key="1">
    <citation type="submission" date="2013-04" db="EMBL/GenBank/DDBJ databases">
        <title>The Genome Sequence of Treponema vincentii F0403.</title>
        <authorList>
            <consortium name="The Broad Institute Genomics Platform"/>
            <person name="Earl A."/>
            <person name="Ward D."/>
            <person name="Feldgarden M."/>
            <person name="Gevers D."/>
            <person name="Leonetti C."/>
            <person name="Izard J."/>
            <person name="Walker B."/>
            <person name="Young S."/>
            <person name="Zeng Q."/>
            <person name="Gargeya S."/>
            <person name="Fitzgerald M."/>
            <person name="Haas B."/>
            <person name="Abouelleil A."/>
            <person name="Allen A.W."/>
            <person name="Alvarado L."/>
            <person name="Arachchi H.M."/>
            <person name="Berlin A.M."/>
            <person name="Chapman S.B."/>
            <person name="Gainer-Dewar J."/>
            <person name="Goldberg J."/>
            <person name="Griggs A."/>
            <person name="Gujja S."/>
            <person name="Hansen M."/>
            <person name="Howarth C."/>
            <person name="Imamovic A."/>
            <person name="Ireland A."/>
            <person name="Larimer J."/>
            <person name="McCowan C."/>
            <person name="Murphy C."/>
            <person name="Pearson M."/>
            <person name="Poon T.W."/>
            <person name="Priest M."/>
            <person name="Roberts A."/>
            <person name="Saif S."/>
            <person name="Shea T."/>
            <person name="Sisk P."/>
            <person name="Sykes S."/>
            <person name="Wortman J."/>
            <person name="Nusbaum C."/>
            <person name="Birren B."/>
        </authorList>
    </citation>
    <scope>NUCLEOTIDE SEQUENCE [LARGE SCALE GENOMIC DNA]</scope>
    <source>
        <strain evidence="1 2">F0403</strain>
    </source>
</reference>
<proteinExistence type="predicted"/>
<evidence type="ECO:0000313" key="1">
    <source>
        <dbReference type="EMBL" id="EPF46465.1"/>
    </source>
</evidence>
<comment type="caution">
    <text evidence="1">The sequence shown here is derived from an EMBL/GenBank/DDBJ whole genome shotgun (WGS) entry which is preliminary data.</text>
</comment>
<dbReference type="HOGENOM" id="CLU_122298_1_0_12"/>